<protein>
    <submittedName>
        <fullName evidence="5">Glycosyltransferase family 2 protein</fullName>
    </submittedName>
</protein>
<dbReference type="CDD" id="cd06438">
    <property type="entry name" value="EpsO_like"/>
    <property type="match status" value="1"/>
</dbReference>
<keyword evidence="3" id="KW-0808">Transferase</keyword>
<proteinExistence type="inferred from homology"/>
<dbReference type="InterPro" id="IPR029044">
    <property type="entry name" value="Nucleotide-diphossugar_trans"/>
</dbReference>
<evidence type="ECO:0000313" key="5">
    <source>
        <dbReference type="EMBL" id="ASE34339.1"/>
    </source>
</evidence>
<dbReference type="PANTHER" id="PTHR43630">
    <property type="entry name" value="POLY-BETA-1,6-N-ACETYL-D-GLUCOSAMINE SYNTHASE"/>
    <property type="match status" value="1"/>
</dbReference>
<organism evidence="5 6">
    <name type="scientific">Mammaliicoccus sciuri</name>
    <name type="common">Staphylococcus sciuri</name>
    <dbReference type="NCBI Taxonomy" id="1296"/>
    <lineage>
        <taxon>Bacteria</taxon>
        <taxon>Bacillati</taxon>
        <taxon>Bacillota</taxon>
        <taxon>Bacilli</taxon>
        <taxon>Bacillales</taxon>
        <taxon>Staphylococcaceae</taxon>
        <taxon>Mammaliicoccus</taxon>
    </lineage>
</organism>
<accession>A0AAI8DIC3</accession>
<evidence type="ECO:0000256" key="1">
    <source>
        <dbReference type="ARBA" id="ARBA00006739"/>
    </source>
</evidence>
<reference evidence="6" key="1">
    <citation type="submission" date="2017-06" db="EMBL/GenBank/DDBJ databases">
        <title>FDA dAtabase for Regulatory Grade micrObial Sequences (FDA-ARGOS): Supporting development and validation of Infectious Disease Dx tests.</title>
        <authorList>
            <person name="Goldberg B."/>
            <person name="Campos J."/>
            <person name="Tallon L."/>
            <person name="Sadzewicz L."/>
            <person name="Sengamalay N."/>
            <person name="Ott S."/>
            <person name="Godinez A."/>
            <person name="Nagaraj S."/>
            <person name="Vavikolanu K."/>
            <person name="Nadendla S."/>
            <person name="George J."/>
            <person name="Geyer C."/>
            <person name="Sichtig H."/>
        </authorList>
    </citation>
    <scope>NUCLEOTIDE SEQUENCE [LARGE SCALE GENOMIC DNA]</scope>
    <source>
        <strain evidence="6">FDAARGOS_285</strain>
    </source>
</reference>
<feature type="transmembrane region" description="Helical" evidence="4">
    <location>
        <begin position="42"/>
        <end position="71"/>
    </location>
</feature>
<keyword evidence="4" id="KW-1133">Transmembrane helix</keyword>
<dbReference type="AlphaFoldDB" id="A0AAI8DIC3"/>
<comment type="similarity">
    <text evidence="1">Belongs to the glycosyltransferase 2 family.</text>
</comment>
<keyword evidence="4" id="KW-0472">Membrane</keyword>
<dbReference type="GO" id="GO:0016757">
    <property type="term" value="F:glycosyltransferase activity"/>
    <property type="evidence" value="ECO:0007669"/>
    <property type="project" value="UniProtKB-KW"/>
</dbReference>
<name>A0AAI8DIC3_MAMSC</name>
<evidence type="ECO:0000313" key="6">
    <source>
        <dbReference type="Proteomes" id="UP000197058"/>
    </source>
</evidence>
<feature type="transmembrane region" description="Helical" evidence="4">
    <location>
        <begin position="17"/>
        <end position="36"/>
    </location>
</feature>
<keyword evidence="2" id="KW-0328">Glycosyltransferase</keyword>
<gene>
    <name evidence="5" type="ORF">CEP64_07010</name>
</gene>
<dbReference type="Pfam" id="PF13641">
    <property type="entry name" value="Glyco_tranf_2_3"/>
    <property type="match status" value="1"/>
</dbReference>
<feature type="transmembrane region" description="Helical" evidence="4">
    <location>
        <begin position="356"/>
        <end position="378"/>
    </location>
</feature>
<keyword evidence="4" id="KW-0812">Transmembrane</keyword>
<evidence type="ECO:0000256" key="4">
    <source>
        <dbReference type="SAM" id="Phobius"/>
    </source>
</evidence>
<evidence type="ECO:0000256" key="3">
    <source>
        <dbReference type="ARBA" id="ARBA00022679"/>
    </source>
</evidence>
<evidence type="ECO:0000256" key="2">
    <source>
        <dbReference type="ARBA" id="ARBA00022676"/>
    </source>
</evidence>
<dbReference type="EMBL" id="CP022046">
    <property type="protein sequence ID" value="ASE34339.1"/>
    <property type="molecule type" value="Genomic_DNA"/>
</dbReference>
<dbReference type="SUPFAM" id="SSF53448">
    <property type="entry name" value="Nucleotide-diphospho-sugar transferases"/>
    <property type="match status" value="1"/>
</dbReference>
<dbReference type="Gene3D" id="3.90.550.10">
    <property type="entry name" value="Spore Coat Polysaccharide Biosynthesis Protein SpsA, Chain A"/>
    <property type="match status" value="1"/>
</dbReference>
<dbReference type="PANTHER" id="PTHR43630:SF1">
    <property type="entry name" value="POLY-BETA-1,6-N-ACETYL-D-GLUCOSAMINE SYNTHASE"/>
    <property type="match status" value="1"/>
</dbReference>
<dbReference type="KEGG" id="sscu:CEP64_07010"/>
<feature type="transmembrane region" description="Helical" evidence="4">
    <location>
        <begin position="398"/>
        <end position="422"/>
    </location>
</feature>
<feature type="transmembrane region" description="Helical" evidence="4">
    <location>
        <begin position="434"/>
        <end position="456"/>
    </location>
</feature>
<sequence length="511" mass="59635">MYTTKVIILRRQIMKKLNYVFWLCFLALITIIPMLWGGQGLLVIIFIGLMLLSFYFTIVYSYNMIVSFFGFKNIKRDYLIKQDRTKFLILVAAHNEESVIRETIRNLKQINYDKNLYDICIVSDNSTDLTTQIALNENVLVVDTIKNEFEREGVGKPAGIQYALRKLGFENVKRQYDMIMVLDADNFVSKNILKEVNSQFITKGRPTAIQTYLDSKNYSKFMSLAYSVVFWTNNRFMQLAKYKLNLPNSIGGTGFFVKTDWLIDKGGFKFDSLTEDLEMEIEIINDGGRILWNDHASIYDEKPEETKVSMIQRHRWIKGHWYVAFKQILPLTKRFIMTLNIKYLDKIFFLMSMGKAFHIFLIFIVLIINIILLTHHHLLLSTLAALNIFGALHLLNDYMFYITGLNALLIIYSFVILPMYSVYAKLRNINPIKIVLSLQWFMITDFIVQLFGLFTWSNQQTWIRTPHSKVSIETSEEAYHTPGTYEHDNQPAIQVPEVGLNASNHIVEQHK</sequence>
<dbReference type="Proteomes" id="UP000197058">
    <property type="component" value="Chromosome"/>
</dbReference>